<accession>A0A829Y6C9</accession>
<dbReference type="EMBL" id="BLJN01000001">
    <property type="protein sequence ID" value="GFE78760.1"/>
    <property type="molecule type" value="Genomic_DNA"/>
</dbReference>
<keyword evidence="5" id="KW-1185">Reference proteome</keyword>
<reference evidence="5" key="1">
    <citation type="submission" date="2020-01" db="EMBL/GenBank/DDBJ databases">
        <title>'Steroidobacter agaridevorans' sp. nov., agar-degrading bacteria isolated from rhizosphere soils.</title>
        <authorList>
            <person name="Ikenaga M."/>
            <person name="Kataoka M."/>
            <person name="Murouchi A."/>
            <person name="Katsuragi S."/>
            <person name="Sakai M."/>
        </authorList>
    </citation>
    <scope>NUCLEOTIDE SEQUENCE [LARGE SCALE GENOMIC DNA]</scope>
    <source>
        <strain evidence="5">YU21-B</strain>
    </source>
</reference>
<dbReference type="GO" id="GO:0090313">
    <property type="term" value="P:regulation of protein targeting to membrane"/>
    <property type="evidence" value="ECO:0007669"/>
    <property type="project" value="TreeGrafter"/>
</dbReference>
<protein>
    <recommendedName>
        <fullName evidence="3">AsmA domain-containing protein</fullName>
    </recommendedName>
</protein>
<dbReference type="InterPro" id="IPR007844">
    <property type="entry name" value="AsmA"/>
</dbReference>
<evidence type="ECO:0000313" key="4">
    <source>
        <dbReference type="EMBL" id="GFE78760.1"/>
    </source>
</evidence>
<dbReference type="PANTHER" id="PTHR30441:SF4">
    <property type="entry name" value="PROTEIN ASMA"/>
    <property type="match status" value="1"/>
</dbReference>
<dbReference type="Proteomes" id="UP000445000">
    <property type="component" value="Unassembled WGS sequence"/>
</dbReference>
<organism evidence="4 5">
    <name type="scientific">Steroidobacter agaridevorans</name>
    <dbReference type="NCBI Taxonomy" id="2695856"/>
    <lineage>
        <taxon>Bacteria</taxon>
        <taxon>Pseudomonadati</taxon>
        <taxon>Pseudomonadota</taxon>
        <taxon>Gammaproteobacteria</taxon>
        <taxon>Steroidobacterales</taxon>
        <taxon>Steroidobacteraceae</taxon>
        <taxon>Steroidobacter</taxon>
    </lineage>
</organism>
<dbReference type="Pfam" id="PF05170">
    <property type="entry name" value="AsmA"/>
    <property type="match status" value="1"/>
</dbReference>
<sequence length="723" mass="77817">MRALKIAGIVVGSIVALIVVVLLAVVLFVDPNDYRDDIERIVESKTGRQLTLSGDLHLSIFPWLALKAGPASLGDAPGFGDEPFVSIQEARVGVRLLPLIQGKVEVGDVRLAGARIRLITDEQGRNNWADLGEQKEETAPPPADEKSMEVPTIAGLEIEDAAVTVENRQEKTRRVVRDFNLKTGRLASGEPFDLTTDFVLDQEPSLSAKVKLATKVTADLEANAHRLEKPQIDVTITGQGYPQEGIPVKIAANALSADVAKELYRLEALTVNTTWKGEGFPSAGVPVILQAKDFNANLAAQTLELTGLDLDLAGGHLTGSLTGKEILDAPALTGPLKLDQVSLRTWAPKLGVSLPATSDPKVFEKLSFSGTVSMTKSSADVGDIVLQLDDTIAKGMLGVADFDAKALRFDLNVDRINADRYLPPPVEQPTKAAADEPPTPIPVEMLRTLNARGQLQVGEAIFAGIKFTKLKLGVNARDGKVRFNPSQASMYGGNYSGDIGIDATGDVARITLDEHISGVDFAPLFKDFFETDRVSGKGAANIKLAGSGKNTDDVMKTLDGTVDFKVADGALEGTDLWYEIRRARAVLKQQAVPERSGPARTPFTALTGSGVMKNGVLSNNDLNVAMQYLKVTGQGTVDVPASTLDYKLIAAVLKIPRESADAAQVQDLVDAEIPVKITGSLSDPKVRPDLEGYLKNELKQRVDKERDKVEEKLKDKLKDLFNR</sequence>
<dbReference type="GO" id="GO:0005886">
    <property type="term" value="C:plasma membrane"/>
    <property type="evidence" value="ECO:0007669"/>
    <property type="project" value="TreeGrafter"/>
</dbReference>
<evidence type="ECO:0000256" key="1">
    <source>
        <dbReference type="SAM" id="MobiDB-lite"/>
    </source>
</evidence>
<feature type="region of interest" description="Disordered" evidence="1">
    <location>
        <begin position="127"/>
        <end position="148"/>
    </location>
</feature>
<dbReference type="AlphaFoldDB" id="A0A829Y6C9"/>
<dbReference type="RefSeq" id="WP_161810617.1">
    <property type="nucleotide sequence ID" value="NZ_BLJN01000001.1"/>
</dbReference>
<feature type="transmembrane region" description="Helical" evidence="2">
    <location>
        <begin position="7"/>
        <end position="29"/>
    </location>
</feature>
<proteinExistence type="predicted"/>
<keyword evidence="2" id="KW-1133">Transmembrane helix</keyword>
<keyword evidence="2" id="KW-0472">Membrane</keyword>
<comment type="caution">
    <text evidence="4">The sequence shown here is derived from an EMBL/GenBank/DDBJ whole genome shotgun (WGS) entry which is preliminary data.</text>
</comment>
<keyword evidence="2" id="KW-0812">Transmembrane</keyword>
<feature type="domain" description="AsmA" evidence="3">
    <location>
        <begin position="2"/>
        <end position="622"/>
    </location>
</feature>
<dbReference type="InterPro" id="IPR052894">
    <property type="entry name" value="AsmA-related"/>
</dbReference>
<feature type="compositionally biased region" description="Basic and acidic residues" evidence="1">
    <location>
        <begin position="132"/>
        <end position="148"/>
    </location>
</feature>
<name>A0A829Y6C9_9GAMM</name>
<gene>
    <name evidence="4" type="ORF">GCM10011487_07600</name>
</gene>
<evidence type="ECO:0000259" key="3">
    <source>
        <dbReference type="Pfam" id="PF05170"/>
    </source>
</evidence>
<dbReference type="PANTHER" id="PTHR30441">
    <property type="entry name" value="DUF748 DOMAIN-CONTAINING PROTEIN"/>
    <property type="match status" value="1"/>
</dbReference>
<evidence type="ECO:0000313" key="5">
    <source>
        <dbReference type="Proteomes" id="UP000445000"/>
    </source>
</evidence>
<evidence type="ECO:0000256" key="2">
    <source>
        <dbReference type="SAM" id="Phobius"/>
    </source>
</evidence>